<comment type="caution">
    <text evidence="1">The sequence shown here is derived from an EMBL/GenBank/DDBJ whole genome shotgun (WGS) entry which is preliminary data.</text>
</comment>
<dbReference type="EMBL" id="VSRR010116561">
    <property type="protein sequence ID" value="MPC98997.1"/>
    <property type="molecule type" value="Genomic_DNA"/>
</dbReference>
<evidence type="ECO:0000313" key="2">
    <source>
        <dbReference type="Proteomes" id="UP000324222"/>
    </source>
</evidence>
<proteinExistence type="predicted"/>
<sequence>MHQNFHYCQRCHDHLNLTTGSATIDQRMYHYCSYQHQHYHHHHHHYSISPEPFYPEGRALTLL</sequence>
<organism evidence="1 2">
    <name type="scientific">Portunus trituberculatus</name>
    <name type="common">Swimming crab</name>
    <name type="synonym">Neptunus trituberculatus</name>
    <dbReference type="NCBI Taxonomy" id="210409"/>
    <lineage>
        <taxon>Eukaryota</taxon>
        <taxon>Metazoa</taxon>
        <taxon>Ecdysozoa</taxon>
        <taxon>Arthropoda</taxon>
        <taxon>Crustacea</taxon>
        <taxon>Multicrustacea</taxon>
        <taxon>Malacostraca</taxon>
        <taxon>Eumalacostraca</taxon>
        <taxon>Eucarida</taxon>
        <taxon>Decapoda</taxon>
        <taxon>Pleocyemata</taxon>
        <taxon>Brachyura</taxon>
        <taxon>Eubrachyura</taxon>
        <taxon>Portunoidea</taxon>
        <taxon>Portunidae</taxon>
        <taxon>Portuninae</taxon>
        <taxon>Portunus</taxon>
    </lineage>
</organism>
<keyword evidence="2" id="KW-1185">Reference proteome</keyword>
<evidence type="ECO:0000313" key="1">
    <source>
        <dbReference type="EMBL" id="MPC98997.1"/>
    </source>
</evidence>
<dbReference type="Proteomes" id="UP000324222">
    <property type="component" value="Unassembled WGS sequence"/>
</dbReference>
<accession>A0A5B7K0K9</accession>
<reference evidence="1 2" key="1">
    <citation type="submission" date="2019-05" db="EMBL/GenBank/DDBJ databases">
        <title>Another draft genome of Portunus trituberculatus and its Hox gene families provides insights of decapod evolution.</title>
        <authorList>
            <person name="Jeong J.-H."/>
            <person name="Song I."/>
            <person name="Kim S."/>
            <person name="Choi T."/>
            <person name="Kim D."/>
            <person name="Ryu S."/>
            <person name="Kim W."/>
        </authorList>
    </citation>
    <scope>NUCLEOTIDE SEQUENCE [LARGE SCALE GENOMIC DNA]</scope>
    <source>
        <tissue evidence="1">Muscle</tissue>
    </source>
</reference>
<name>A0A5B7K0K9_PORTR</name>
<protein>
    <submittedName>
        <fullName evidence="1">Uncharacterized protein</fullName>
    </submittedName>
</protein>
<gene>
    <name evidence="1" type="ORF">E2C01_094389</name>
</gene>
<dbReference type="AlphaFoldDB" id="A0A5B7K0K9"/>